<dbReference type="EMBL" id="JAXDAE010000013">
    <property type="protein sequence ID" value="MDY2588070.1"/>
    <property type="molecule type" value="Genomic_DNA"/>
</dbReference>
<comment type="caution">
    <text evidence="1">The sequence shown here is derived from an EMBL/GenBank/DDBJ whole genome shotgun (WGS) entry which is preliminary data.</text>
</comment>
<dbReference type="Proteomes" id="UP001285855">
    <property type="component" value="Unassembled WGS sequence"/>
</dbReference>
<dbReference type="InterPro" id="IPR029465">
    <property type="entry name" value="ATPgrasp_TupA"/>
</dbReference>
<organism evidence="1 2">
    <name type="scientific">Winogradskyella aquimaris</name>
    <dbReference type="NCBI Taxonomy" id="864074"/>
    <lineage>
        <taxon>Bacteria</taxon>
        <taxon>Pseudomonadati</taxon>
        <taxon>Bacteroidota</taxon>
        <taxon>Flavobacteriia</taxon>
        <taxon>Flavobacteriales</taxon>
        <taxon>Flavobacteriaceae</taxon>
        <taxon>Winogradskyella</taxon>
    </lineage>
</organism>
<protein>
    <submittedName>
        <fullName evidence="1">ATP-grasp fold amidoligase family protein</fullName>
    </submittedName>
</protein>
<name>A0ABU5ENP6_9FLAO</name>
<reference evidence="1 2" key="1">
    <citation type="submission" date="2023-11" db="EMBL/GenBank/DDBJ databases">
        <title>Winogradskyella pelagius sp. nov., isolated from coastal sediment.</title>
        <authorList>
            <person name="Li F."/>
        </authorList>
    </citation>
    <scope>NUCLEOTIDE SEQUENCE [LARGE SCALE GENOMIC DNA]</scope>
    <source>
        <strain evidence="1 2">KCTC 23502</strain>
    </source>
</reference>
<dbReference type="RefSeq" id="WP_320556420.1">
    <property type="nucleotide sequence ID" value="NZ_JAXDAE010000013.1"/>
</dbReference>
<proteinExistence type="predicted"/>
<gene>
    <name evidence="1" type="ORF">SNF14_12035</name>
</gene>
<dbReference type="Pfam" id="PF14305">
    <property type="entry name" value="ATPgrasp_TupA"/>
    <property type="match status" value="1"/>
</dbReference>
<sequence length="296" mass="35383">MNFFKRKYYQLLSKLLKHLPNADLAFVKAQYYLKNGKQLHLDPPTEFMEKLQWLKFNLYNEDYKNFVDKYEVRDFVKNKIGSKYLVDFIGIYDNVEDIAFDQLPNQFALKGTHGSGYNVIVEDKSRIDIINVKQRLNKFLKLNYYHKYKEPIYRAIKPRILAEHYLDQTDSENIVDYKFFCIHGEPKYVWTKTFHNGKYRNCYYDLNWKKLTDDSNSKNFLEEELPKPDNFDELVDIAKRLSSEFIFVRVDLYSISGKPYFGELTFFPWAALKRLSVERLNKELGDLIKLPIKSDA</sequence>
<evidence type="ECO:0000313" key="1">
    <source>
        <dbReference type="EMBL" id="MDY2588070.1"/>
    </source>
</evidence>
<accession>A0ABU5ENP6</accession>
<evidence type="ECO:0000313" key="2">
    <source>
        <dbReference type="Proteomes" id="UP001285855"/>
    </source>
</evidence>
<keyword evidence="2" id="KW-1185">Reference proteome</keyword>